<reference evidence="2" key="1">
    <citation type="journal article" date="2015" name="Nat. Plants">
        <title>Genome expansion of Arabis alpina linked with retrotransposition and reduced symmetric DNA methylation.</title>
        <authorList>
            <person name="Willing E.M."/>
            <person name="Rawat V."/>
            <person name="Mandakova T."/>
            <person name="Maumus F."/>
            <person name="James G.V."/>
            <person name="Nordstroem K.J."/>
            <person name="Becker C."/>
            <person name="Warthmann N."/>
            <person name="Chica C."/>
            <person name="Szarzynska B."/>
            <person name="Zytnicki M."/>
            <person name="Albani M.C."/>
            <person name="Kiefer C."/>
            <person name="Bergonzi S."/>
            <person name="Castaings L."/>
            <person name="Mateos J.L."/>
            <person name="Berns M.C."/>
            <person name="Bujdoso N."/>
            <person name="Piofczyk T."/>
            <person name="de Lorenzo L."/>
            <person name="Barrero-Sicilia C."/>
            <person name="Mateos I."/>
            <person name="Piednoel M."/>
            <person name="Hagmann J."/>
            <person name="Chen-Min-Tao R."/>
            <person name="Iglesias-Fernandez R."/>
            <person name="Schuster S.C."/>
            <person name="Alonso-Blanco C."/>
            <person name="Roudier F."/>
            <person name="Carbonero P."/>
            <person name="Paz-Ares J."/>
            <person name="Davis S.J."/>
            <person name="Pecinka A."/>
            <person name="Quesneville H."/>
            <person name="Colot V."/>
            <person name="Lysak M.A."/>
            <person name="Weigel D."/>
            <person name="Coupland G."/>
            <person name="Schneeberger K."/>
        </authorList>
    </citation>
    <scope>NUCLEOTIDE SEQUENCE [LARGE SCALE GENOMIC DNA]</scope>
    <source>
        <strain evidence="2">cv. Pajares</strain>
    </source>
</reference>
<dbReference type="EMBL" id="CM002874">
    <property type="protein sequence ID" value="KFK32684.1"/>
    <property type="molecule type" value="Genomic_DNA"/>
</dbReference>
<evidence type="ECO:0000313" key="1">
    <source>
        <dbReference type="EMBL" id="KFK32684.1"/>
    </source>
</evidence>
<accession>A0A087GS32</accession>
<gene>
    <name evidence="1" type="ordered locus">AALP_Aa6g275400</name>
</gene>
<dbReference type="Proteomes" id="UP000029120">
    <property type="component" value="Chromosome 6"/>
</dbReference>
<sequence length="38" mass="4550">MADAVDRRRSSGNGKMKMKMSHREFRLLFTRVFVQLHL</sequence>
<proteinExistence type="predicted"/>
<protein>
    <submittedName>
        <fullName evidence="1">Uncharacterized protein</fullName>
    </submittedName>
</protein>
<evidence type="ECO:0000313" key="2">
    <source>
        <dbReference type="Proteomes" id="UP000029120"/>
    </source>
</evidence>
<dbReference type="Gramene" id="KFK32684">
    <property type="protein sequence ID" value="KFK32684"/>
    <property type="gene ID" value="AALP_AA6G275400"/>
</dbReference>
<dbReference type="AlphaFoldDB" id="A0A087GS32"/>
<name>A0A087GS32_ARAAL</name>
<organism evidence="1 2">
    <name type="scientific">Arabis alpina</name>
    <name type="common">Alpine rock-cress</name>
    <dbReference type="NCBI Taxonomy" id="50452"/>
    <lineage>
        <taxon>Eukaryota</taxon>
        <taxon>Viridiplantae</taxon>
        <taxon>Streptophyta</taxon>
        <taxon>Embryophyta</taxon>
        <taxon>Tracheophyta</taxon>
        <taxon>Spermatophyta</taxon>
        <taxon>Magnoliopsida</taxon>
        <taxon>eudicotyledons</taxon>
        <taxon>Gunneridae</taxon>
        <taxon>Pentapetalae</taxon>
        <taxon>rosids</taxon>
        <taxon>malvids</taxon>
        <taxon>Brassicales</taxon>
        <taxon>Brassicaceae</taxon>
        <taxon>Arabideae</taxon>
        <taxon>Arabis</taxon>
    </lineage>
</organism>
<keyword evidence="2" id="KW-1185">Reference proteome</keyword>